<reference evidence="10" key="1">
    <citation type="journal article" date="2020" name="Stud. Mycol.">
        <title>101 Dothideomycetes genomes: a test case for predicting lifestyles and emergence of pathogens.</title>
        <authorList>
            <person name="Haridas S."/>
            <person name="Albert R."/>
            <person name="Binder M."/>
            <person name="Bloem J."/>
            <person name="Labutti K."/>
            <person name="Salamov A."/>
            <person name="Andreopoulos B."/>
            <person name="Baker S."/>
            <person name="Barry K."/>
            <person name="Bills G."/>
            <person name="Bluhm B."/>
            <person name="Cannon C."/>
            <person name="Castanera R."/>
            <person name="Culley D."/>
            <person name="Daum C."/>
            <person name="Ezra D."/>
            <person name="Gonzalez J."/>
            <person name="Henrissat B."/>
            <person name="Kuo A."/>
            <person name="Liang C."/>
            <person name="Lipzen A."/>
            <person name="Lutzoni F."/>
            <person name="Magnuson J."/>
            <person name="Mondo S."/>
            <person name="Nolan M."/>
            <person name="Ohm R."/>
            <person name="Pangilinan J."/>
            <person name="Park H.-J."/>
            <person name="Ramirez L."/>
            <person name="Alfaro M."/>
            <person name="Sun H."/>
            <person name="Tritt A."/>
            <person name="Yoshinaga Y."/>
            <person name="Zwiers L.-H."/>
            <person name="Turgeon B."/>
            <person name="Goodwin S."/>
            <person name="Spatafora J."/>
            <person name="Crous P."/>
            <person name="Grigoriev I."/>
        </authorList>
    </citation>
    <scope>NUCLEOTIDE SEQUENCE</scope>
    <source>
        <strain evidence="10">CBS 116435</strain>
    </source>
</reference>
<feature type="domain" description="Thiamine pyrophosphate enzyme TPP-binding" evidence="8">
    <location>
        <begin position="410"/>
        <end position="561"/>
    </location>
</feature>
<comment type="similarity">
    <text evidence="3 6">Belongs to the TPP enzyme family.</text>
</comment>
<dbReference type="EMBL" id="MU003765">
    <property type="protein sequence ID" value="KAF2726049.1"/>
    <property type="molecule type" value="Genomic_DNA"/>
</dbReference>
<dbReference type="GO" id="GO:0003984">
    <property type="term" value="F:acetolactate synthase activity"/>
    <property type="evidence" value="ECO:0007669"/>
    <property type="project" value="TreeGrafter"/>
</dbReference>
<dbReference type="Pfam" id="PF02776">
    <property type="entry name" value="TPP_enzyme_N"/>
    <property type="match status" value="1"/>
</dbReference>
<feature type="domain" description="Thiamine pyrophosphate enzyme N-terminal TPP-binding" evidence="9">
    <location>
        <begin position="15"/>
        <end position="128"/>
    </location>
</feature>
<evidence type="ECO:0000256" key="6">
    <source>
        <dbReference type="RuleBase" id="RU362132"/>
    </source>
</evidence>
<comment type="caution">
    <text evidence="10">The sequence shown here is derived from an EMBL/GenBank/DDBJ whole genome shotgun (WGS) entry which is preliminary data.</text>
</comment>
<dbReference type="GO" id="GO:0005948">
    <property type="term" value="C:acetolactate synthase complex"/>
    <property type="evidence" value="ECO:0007669"/>
    <property type="project" value="TreeGrafter"/>
</dbReference>
<accession>A0A9P4QJG7</accession>
<keyword evidence="11" id="KW-1185">Reference proteome</keyword>
<dbReference type="GO" id="GO:0009099">
    <property type="term" value="P:L-valine biosynthetic process"/>
    <property type="evidence" value="ECO:0007669"/>
    <property type="project" value="TreeGrafter"/>
</dbReference>
<dbReference type="InterPro" id="IPR029061">
    <property type="entry name" value="THDP-binding"/>
</dbReference>
<comment type="cofactor">
    <cofactor evidence="2">
        <name>thiamine diphosphate</name>
        <dbReference type="ChEBI" id="CHEBI:58937"/>
    </cofactor>
</comment>
<evidence type="ECO:0000313" key="11">
    <source>
        <dbReference type="Proteomes" id="UP000799441"/>
    </source>
</evidence>
<dbReference type="CDD" id="cd07035">
    <property type="entry name" value="TPP_PYR_POX_like"/>
    <property type="match status" value="1"/>
</dbReference>
<dbReference type="GO" id="GO:0030976">
    <property type="term" value="F:thiamine pyrophosphate binding"/>
    <property type="evidence" value="ECO:0007669"/>
    <property type="project" value="InterPro"/>
</dbReference>
<evidence type="ECO:0000256" key="1">
    <source>
        <dbReference type="ARBA" id="ARBA00001946"/>
    </source>
</evidence>
<evidence type="ECO:0000313" key="10">
    <source>
        <dbReference type="EMBL" id="KAF2726049.1"/>
    </source>
</evidence>
<keyword evidence="4" id="KW-0479">Metal-binding</keyword>
<dbReference type="InterPro" id="IPR045229">
    <property type="entry name" value="TPP_enz"/>
</dbReference>
<dbReference type="SUPFAM" id="SSF52518">
    <property type="entry name" value="Thiamin diphosphate-binding fold (THDP-binding)"/>
    <property type="match status" value="2"/>
</dbReference>
<evidence type="ECO:0000256" key="2">
    <source>
        <dbReference type="ARBA" id="ARBA00001964"/>
    </source>
</evidence>
<dbReference type="Pfam" id="PF00205">
    <property type="entry name" value="TPP_enzyme_M"/>
    <property type="match status" value="1"/>
</dbReference>
<feature type="domain" description="Thiamine pyrophosphate enzyme central" evidence="7">
    <location>
        <begin position="212"/>
        <end position="338"/>
    </location>
</feature>
<dbReference type="GO" id="GO:0000287">
    <property type="term" value="F:magnesium ion binding"/>
    <property type="evidence" value="ECO:0007669"/>
    <property type="project" value="InterPro"/>
</dbReference>
<gene>
    <name evidence="10" type="ORF">K431DRAFT_335544</name>
</gene>
<dbReference type="InterPro" id="IPR012000">
    <property type="entry name" value="Thiamin_PyroP_enz_cen_dom"/>
</dbReference>
<dbReference type="GO" id="GO:0050660">
    <property type="term" value="F:flavin adenine dinucleotide binding"/>
    <property type="evidence" value="ECO:0007669"/>
    <property type="project" value="TreeGrafter"/>
</dbReference>
<dbReference type="AlphaFoldDB" id="A0A9P4QJG7"/>
<evidence type="ECO:0000256" key="5">
    <source>
        <dbReference type="ARBA" id="ARBA00023052"/>
    </source>
</evidence>
<dbReference type="Pfam" id="PF02775">
    <property type="entry name" value="TPP_enzyme_C"/>
    <property type="match status" value="1"/>
</dbReference>
<evidence type="ECO:0000259" key="7">
    <source>
        <dbReference type="Pfam" id="PF00205"/>
    </source>
</evidence>
<dbReference type="PANTHER" id="PTHR18968:SF166">
    <property type="entry name" value="2-HYDROXYACYL-COA LYASE 2"/>
    <property type="match status" value="1"/>
</dbReference>
<dbReference type="SUPFAM" id="SSF52467">
    <property type="entry name" value="DHS-like NAD/FAD-binding domain"/>
    <property type="match status" value="1"/>
</dbReference>
<dbReference type="InterPro" id="IPR011766">
    <property type="entry name" value="TPP_enzyme_TPP-bd"/>
</dbReference>
<keyword evidence="5 6" id="KW-0786">Thiamine pyrophosphate</keyword>
<evidence type="ECO:0000256" key="3">
    <source>
        <dbReference type="ARBA" id="ARBA00007812"/>
    </source>
</evidence>
<proteinExistence type="inferred from homology"/>
<dbReference type="Proteomes" id="UP000799441">
    <property type="component" value="Unassembled WGS sequence"/>
</dbReference>
<comment type="cofactor">
    <cofactor evidence="1">
        <name>Mg(2+)</name>
        <dbReference type="ChEBI" id="CHEBI:18420"/>
    </cofactor>
</comment>
<dbReference type="FunFam" id="3.40.50.970:FF:000007">
    <property type="entry name" value="Acetolactate synthase"/>
    <property type="match status" value="1"/>
</dbReference>
<evidence type="ECO:0000256" key="4">
    <source>
        <dbReference type="ARBA" id="ARBA00022723"/>
    </source>
</evidence>
<evidence type="ECO:0000259" key="9">
    <source>
        <dbReference type="Pfam" id="PF02776"/>
    </source>
</evidence>
<evidence type="ECO:0000259" key="8">
    <source>
        <dbReference type="Pfam" id="PF02775"/>
    </source>
</evidence>
<dbReference type="InterPro" id="IPR012001">
    <property type="entry name" value="Thiamin_PyroP_enz_TPP-bd_dom"/>
</dbReference>
<dbReference type="InterPro" id="IPR029035">
    <property type="entry name" value="DHS-like_NAD/FAD-binding_dom"/>
</dbReference>
<organism evidence="10 11">
    <name type="scientific">Polychaeton citri CBS 116435</name>
    <dbReference type="NCBI Taxonomy" id="1314669"/>
    <lineage>
        <taxon>Eukaryota</taxon>
        <taxon>Fungi</taxon>
        <taxon>Dikarya</taxon>
        <taxon>Ascomycota</taxon>
        <taxon>Pezizomycotina</taxon>
        <taxon>Dothideomycetes</taxon>
        <taxon>Dothideomycetidae</taxon>
        <taxon>Capnodiales</taxon>
        <taxon>Capnodiaceae</taxon>
        <taxon>Polychaeton</taxon>
    </lineage>
</organism>
<sequence>MGFKFEYPANRELLGGDLLAQSLKHLGCEVAFGLHGGHLDAFLIAADEIGIRLIDVRHETVAVQAAEGYSKVRGKVGICFVTANSGFANGLPGLASAFADRSPILCITSSPPLRDAETNALQGFHDQVVLSKPITKFSHRVTNVEEIPRLIAYAYRAASTGTRGPVVLDIPIDVLFAPPRMDGVAYGALDARPAYPPAPAPQAIGELLCAWQEAKRPVIITGTGTRGSSGKIVKLAEELSSPVFYSNKYSSDVPFKHELRAGSATLLARLAVSTDEHKQPDFVLLIGARTGFLLGGRSGSIIPSSSRCTVAQVDVDGAEIGRSHHIDIGVVSDASLFCDVMLQALATAAPRHEEASASASRWIKTCSSLRCTPSPFANGNPIMPDGRLHPYHATRELMHSLPSNGIFIIDGGECGQWAFNAVETAQPQLCMVASGYLGMLGNGWGYALGAAIAEPDRQIISVHGDGSLGFHIGELDTFSRFGLKVLTVVYNNAMWGMSFNGQEIMYEGKTQARPTVGLGGKAAYEIVAEGFGCAGRKVTAIDEIKEAVEQLVKGKQPGLLNLIVSPKPAAPVTVAMVGQTEDKDVIVVPYYDNLPRPYYRK</sequence>
<dbReference type="OrthoDB" id="10006023at2759"/>
<dbReference type="PANTHER" id="PTHR18968">
    <property type="entry name" value="THIAMINE PYROPHOSPHATE ENZYMES"/>
    <property type="match status" value="1"/>
</dbReference>
<dbReference type="PROSITE" id="PS00187">
    <property type="entry name" value="TPP_ENZYMES"/>
    <property type="match status" value="1"/>
</dbReference>
<dbReference type="InterPro" id="IPR000399">
    <property type="entry name" value="TPP-bd_CS"/>
</dbReference>
<dbReference type="GO" id="GO:0009097">
    <property type="term" value="P:isoleucine biosynthetic process"/>
    <property type="evidence" value="ECO:0007669"/>
    <property type="project" value="TreeGrafter"/>
</dbReference>
<name>A0A9P4QJG7_9PEZI</name>
<protein>
    <submittedName>
        <fullName evidence="10">Acetolactate synthase I/II/III large subunit</fullName>
    </submittedName>
</protein>
<dbReference type="Gene3D" id="3.40.50.970">
    <property type="match status" value="2"/>
</dbReference>
<dbReference type="Gene3D" id="3.40.50.1220">
    <property type="entry name" value="TPP-binding domain"/>
    <property type="match status" value="1"/>
</dbReference>